<dbReference type="Proteomes" id="UP001596263">
    <property type="component" value="Unassembled WGS sequence"/>
</dbReference>
<name>A0ABW0CV43_STRCD</name>
<dbReference type="RefSeq" id="WP_380862332.1">
    <property type="nucleotide sequence ID" value="NZ_JBHSKM010000032.1"/>
</dbReference>
<evidence type="ECO:0000256" key="1">
    <source>
        <dbReference type="SAM" id="MobiDB-lite"/>
    </source>
</evidence>
<accession>A0ABW0CV43</accession>
<keyword evidence="3" id="KW-1185">Reference proteome</keyword>
<dbReference type="EMBL" id="JBHSKM010000032">
    <property type="protein sequence ID" value="MFC5218992.1"/>
    <property type="molecule type" value="Genomic_DNA"/>
</dbReference>
<feature type="compositionally biased region" description="Basic and acidic residues" evidence="1">
    <location>
        <begin position="16"/>
        <end position="28"/>
    </location>
</feature>
<organism evidence="2 3">
    <name type="scientific">Streptomyces coerulescens</name>
    <dbReference type="NCBI Taxonomy" id="29304"/>
    <lineage>
        <taxon>Bacteria</taxon>
        <taxon>Bacillati</taxon>
        <taxon>Actinomycetota</taxon>
        <taxon>Actinomycetes</taxon>
        <taxon>Kitasatosporales</taxon>
        <taxon>Streptomycetaceae</taxon>
        <taxon>Streptomyces</taxon>
    </lineage>
</organism>
<sequence length="68" mass="7332">MAVEAMPPRPGRRSTSPREADHGESGELHDVVADEFGFPDEWLAMSISSICLLLGNGEQADPCGPHRT</sequence>
<comment type="caution">
    <text evidence="2">The sequence shown here is derived from an EMBL/GenBank/DDBJ whole genome shotgun (WGS) entry which is preliminary data.</text>
</comment>
<reference evidence="3" key="1">
    <citation type="journal article" date="2019" name="Int. J. Syst. Evol. Microbiol.">
        <title>The Global Catalogue of Microorganisms (GCM) 10K type strain sequencing project: providing services to taxonomists for standard genome sequencing and annotation.</title>
        <authorList>
            <consortium name="The Broad Institute Genomics Platform"/>
            <consortium name="The Broad Institute Genome Sequencing Center for Infectious Disease"/>
            <person name="Wu L."/>
            <person name="Ma J."/>
        </authorList>
    </citation>
    <scope>NUCLEOTIDE SEQUENCE [LARGE SCALE GENOMIC DNA]</scope>
    <source>
        <strain evidence="3">KCTC 42586</strain>
    </source>
</reference>
<protein>
    <submittedName>
        <fullName evidence="2">Uncharacterized protein</fullName>
    </submittedName>
</protein>
<evidence type="ECO:0000313" key="2">
    <source>
        <dbReference type="EMBL" id="MFC5218992.1"/>
    </source>
</evidence>
<gene>
    <name evidence="2" type="ORF">ACFPQ9_34630</name>
</gene>
<proteinExistence type="predicted"/>
<evidence type="ECO:0000313" key="3">
    <source>
        <dbReference type="Proteomes" id="UP001596263"/>
    </source>
</evidence>
<feature type="region of interest" description="Disordered" evidence="1">
    <location>
        <begin position="1"/>
        <end position="28"/>
    </location>
</feature>